<evidence type="ECO:0000313" key="2">
    <source>
        <dbReference type="EMBL" id="GBG29762.1"/>
    </source>
</evidence>
<dbReference type="InterPro" id="IPR029069">
    <property type="entry name" value="HotDog_dom_sf"/>
</dbReference>
<evidence type="ECO:0000256" key="1">
    <source>
        <dbReference type="SAM" id="MobiDB-lite"/>
    </source>
</evidence>
<dbReference type="EMBL" id="BEYU01000065">
    <property type="protein sequence ID" value="GBG29762.1"/>
    <property type="molecule type" value="Genomic_DNA"/>
</dbReference>
<proteinExistence type="predicted"/>
<dbReference type="Gene3D" id="3.10.129.10">
    <property type="entry name" value="Hotdog Thioesterase"/>
    <property type="match status" value="1"/>
</dbReference>
<feature type="region of interest" description="Disordered" evidence="1">
    <location>
        <begin position="157"/>
        <end position="188"/>
    </location>
</feature>
<reference evidence="2 3" key="1">
    <citation type="submission" date="2017-12" db="EMBL/GenBank/DDBJ databases">
        <title>Sequencing, de novo assembly and annotation of complete genome of a new Thraustochytrid species, strain FCC1311.</title>
        <authorList>
            <person name="Sedici K."/>
            <person name="Godart F."/>
            <person name="Aiese Cigliano R."/>
            <person name="Sanseverino W."/>
            <person name="Barakat M."/>
            <person name="Ortet P."/>
            <person name="Marechal E."/>
            <person name="Cagnac O."/>
            <person name="Amato A."/>
        </authorList>
    </citation>
    <scope>NUCLEOTIDE SEQUENCE [LARGE SCALE GENOMIC DNA]</scope>
</reference>
<sequence>MAASFEALSARLEKWAQGSNGALRMVALGETPANSYCWHDARLRLGRRWAWDAREGRLWGVVQFTEATQGGPKTTHGGAVELVMDVASQLVRQRLGIQAHHASMTVRYMNLTPIDTPLLIEAFESNARVVHPVMELSELESDGDVAKARRQTCAATTYTLRHLTKDESEKKKSPPAPPPPAKDLQWPGGPELEAAIKYASEDGNFEPDEILPRIGEYPKFEFPPDAFGGPKILSRCFKKVESGLSAISRSVLLFGENCGPDALESTEVLNKSSVYVALDQLSGRATRLCINDGRPVTAELTVDFTEADAPKLPALLIAEARAQKSRSPSGKVIIHTTFSLLRWPDKVQVASGHGRFMQIGWDNAPRL</sequence>
<comment type="caution">
    <text evidence="2">The sequence shown here is derived from an EMBL/GenBank/DDBJ whole genome shotgun (WGS) entry which is preliminary data.</text>
</comment>
<feature type="compositionally biased region" description="Basic and acidic residues" evidence="1">
    <location>
        <begin position="163"/>
        <end position="172"/>
    </location>
</feature>
<keyword evidence="3" id="KW-1185">Reference proteome</keyword>
<gene>
    <name evidence="2" type="ORF">FCC1311_059832</name>
</gene>
<dbReference type="InParanoid" id="A0A2R5GFR9"/>
<accession>A0A2R5GFR9</accession>
<dbReference type="Proteomes" id="UP000241890">
    <property type="component" value="Unassembled WGS sequence"/>
</dbReference>
<dbReference type="SUPFAM" id="SSF54637">
    <property type="entry name" value="Thioesterase/thiol ester dehydrase-isomerase"/>
    <property type="match status" value="1"/>
</dbReference>
<evidence type="ECO:0008006" key="4">
    <source>
        <dbReference type="Google" id="ProtNLM"/>
    </source>
</evidence>
<protein>
    <recommendedName>
        <fullName evidence="4">Thioesterase domain-containing protein</fullName>
    </recommendedName>
</protein>
<organism evidence="2 3">
    <name type="scientific">Hondaea fermentalgiana</name>
    <dbReference type="NCBI Taxonomy" id="2315210"/>
    <lineage>
        <taxon>Eukaryota</taxon>
        <taxon>Sar</taxon>
        <taxon>Stramenopiles</taxon>
        <taxon>Bigyra</taxon>
        <taxon>Labyrinthulomycetes</taxon>
        <taxon>Thraustochytrida</taxon>
        <taxon>Thraustochytriidae</taxon>
        <taxon>Hondaea</taxon>
    </lineage>
</organism>
<name>A0A2R5GFR9_9STRA</name>
<dbReference type="AlphaFoldDB" id="A0A2R5GFR9"/>
<evidence type="ECO:0000313" key="3">
    <source>
        <dbReference type="Proteomes" id="UP000241890"/>
    </source>
</evidence>